<evidence type="ECO:0000313" key="6">
    <source>
        <dbReference type="Proteomes" id="UP000469890"/>
    </source>
</evidence>
<dbReference type="PROSITE" id="PS50850">
    <property type="entry name" value="MFS"/>
    <property type="match status" value="1"/>
</dbReference>
<comment type="subcellular location">
    <subcellularLocation>
        <location evidence="1">Membrane</location>
        <topology evidence="1">Multi-pass membrane protein</topology>
    </subcellularLocation>
</comment>
<comment type="caution">
    <text evidence="5">The sequence shown here is derived from an EMBL/GenBank/DDBJ whole genome shotgun (WGS) entry which is preliminary data.</text>
</comment>
<dbReference type="EMBL" id="JAAECE010000009">
    <property type="protein sequence ID" value="KAF1797615.1"/>
    <property type="molecule type" value="Genomic_DNA"/>
</dbReference>
<evidence type="ECO:0000259" key="4">
    <source>
        <dbReference type="PROSITE" id="PS50850"/>
    </source>
</evidence>
<reference evidence="5 6" key="1">
    <citation type="submission" date="2019-09" db="EMBL/GenBank/DDBJ databases">
        <authorList>
            <consortium name="DOE Joint Genome Institute"/>
            <person name="Mondo S.J."/>
            <person name="Navarro-Mendoza M.I."/>
            <person name="Perez-Arques C."/>
            <person name="Panchal S."/>
            <person name="Nicolas F.E."/>
            <person name="Ganguly P."/>
            <person name="Pangilinan J."/>
            <person name="Grigoriev I."/>
            <person name="Heitman J."/>
            <person name="Sanya K."/>
            <person name="Garre V."/>
        </authorList>
    </citation>
    <scope>NUCLEOTIDE SEQUENCE [LARGE SCALE GENOMIC DNA]</scope>
    <source>
        <strain evidence="5 6">MU402</strain>
    </source>
</reference>
<dbReference type="PANTHER" id="PTHR11360">
    <property type="entry name" value="MONOCARBOXYLATE TRANSPORTER"/>
    <property type="match status" value="1"/>
</dbReference>
<dbReference type="Gene3D" id="1.20.1250.20">
    <property type="entry name" value="MFS general substrate transporter like domains"/>
    <property type="match status" value="2"/>
</dbReference>
<dbReference type="AlphaFoldDB" id="A0A8H4EXY9"/>
<dbReference type="GO" id="GO:0022857">
    <property type="term" value="F:transmembrane transporter activity"/>
    <property type="evidence" value="ECO:0007669"/>
    <property type="project" value="InterPro"/>
</dbReference>
<feature type="transmembrane region" description="Helical" evidence="3">
    <location>
        <begin position="451"/>
        <end position="471"/>
    </location>
</feature>
<feature type="transmembrane region" description="Helical" evidence="3">
    <location>
        <begin position="216"/>
        <end position="235"/>
    </location>
</feature>
<comment type="similarity">
    <text evidence="2">Belongs to the major facilitator superfamily. Monocarboxylate porter (TC 2.A.1.13) family.</text>
</comment>
<feature type="transmembrane region" description="Helical" evidence="3">
    <location>
        <begin position="129"/>
        <end position="152"/>
    </location>
</feature>
<organism evidence="5 6">
    <name type="scientific">Mucor circinelloides f. lusitanicus</name>
    <name type="common">Mucor racemosus var. lusitanicus</name>
    <dbReference type="NCBI Taxonomy" id="29924"/>
    <lineage>
        <taxon>Eukaryota</taxon>
        <taxon>Fungi</taxon>
        <taxon>Fungi incertae sedis</taxon>
        <taxon>Mucoromycota</taxon>
        <taxon>Mucoromycotina</taxon>
        <taxon>Mucoromycetes</taxon>
        <taxon>Mucorales</taxon>
        <taxon>Mucorineae</taxon>
        <taxon>Mucoraceae</taxon>
        <taxon>Mucor</taxon>
    </lineage>
</organism>
<dbReference type="InterPro" id="IPR011701">
    <property type="entry name" value="MFS"/>
</dbReference>
<dbReference type="Proteomes" id="UP000469890">
    <property type="component" value="Unassembled WGS sequence"/>
</dbReference>
<feature type="transmembrane region" description="Helical" evidence="3">
    <location>
        <begin position="419"/>
        <end position="439"/>
    </location>
</feature>
<dbReference type="Pfam" id="PF07690">
    <property type="entry name" value="MFS_1"/>
    <property type="match status" value="1"/>
</dbReference>
<feature type="transmembrane region" description="Helical" evidence="3">
    <location>
        <begin position="384"/>
        <end position="407"/>
    </location>
</feature>
<evidence type="ECO:0000313" key="5">
    <source>
        <dbReference type="EMBL" id="KAF1797615.1"/>
    </source>
</evidence>
<keyword evidence="3" id="KW-0812">Transmembrane</keyword>
<feature type="transmembrane region" description="Helical" evidence="3">
    <location>
        <begin position="247"/>
        <end position="267"/>
    </location>
</feature>
<feature type="transmembrane region" description="Helical" evidence="3">
    <location>
        <begin position="288"/>
        <end position="309"/>
    </location>
</feature>
<keyword evidence="3" id="KW-1133">Transmembrane helix</keyword>
<proteinExistence type="inferred from homology"/>
<gene>
    <name evidence="5" type="ORF">FB192DRAFT_1400764</name>
</gene>
<feature type="domain" description="Major facilitator superfamily (MFS) profile" evidence="4">
    <location>
        <begin position="88"/>
        <end position="474"/>
    </location>
</feature>
<dbReference type="InterPro" id="IPR050327">
    <property type="entry name" value="Proton-linked_MCT"/>
</dbReference>
<dbReference type="InterPro" id="IPR020846">
    <property type="entry name" value="MFS_dom"/>
</dbReference>
<dbReference type="InterPro" id="IPR036259">
    <property type="entry name" value="MFS_trans_sf"/>
</dbReference>
<feature type="transmembrane region" description="Helical" evidence="3">
    <location>
        <begin position="329"/>
        <end position="347"/>
    </location>
</feature>
<dbReference type="PANTHER" id="PTHR11360:SF284">
    <property type="entry name" value="EG:103B4.3 PROTEIN-RELATED"/>
    <property type="match status" value="1"/>
</dbReference>
<feature type="transmembrane region" description="Helical" evidence="3">
    <location>
        <begin position="359"/>
        <end position="378"/>
    </location>
</feature>
<dbReference type="GO" id="GO:0016020">
    <property type="term" value="C:membrane"/>
    <property type="evidence" value="ECO:0007669"/>
    <property type="project" value="UniProtKB-SubCell"/>
</dbReference>
<evidence type="ECO:0000256" key="3">
    <source>
        <dbReference type="SAM" id="Phobius"/>
    </source>
</evidence>
<evidence type="ECO:0000256" key="1">
    <source>
        <dbReference type="ARBA" id="ARBA00004141"/>
    </source>
</evidence>
<dbReference type="CDD" id="cd17352">
    <property type="entry name" value="MFS_MCT_SLC16"/>
    <property type="match status" value="1"/>
</dbReference>
<feature type="transmembrane region" description="Helical" evidence="3">
    <location>
        <begin position="85"/>
        <end position="109"/>
    </location>
</feature>
<feature type="transmembrane region" description="Helical" evidence="3">
    <location>
        <begin position="184"/>
        <end position="204"/>
    </location>
</feature>
<keyword evidence="3" id="KW-0472">Membrane</keyword>
<name>A0A8H4EXY9_MUCCL</name>
<feature type="transmembrane region" description="Helical" evidence="3">
    <location>
        <begin position="159"/>
        <end position="178"/>
    </location>
</feature>
<dbReference type="SUPFAM" id="SSF103473">
    <property type="entry name" value="MFS general substrate transporter"/>
    <property type="match status" value="1"/>
</dbReference>
<accession>A0A8H4EXY9</accession>
<protein>
    <submittedName>
        <fullName evidence="5">Major facilitator superfamily domain-containing protein</fullName>
    </submittedName>
</protein>
<sequence length="481" mass="51840">MAYVEENLVKNQATSFNGKEDFSFDKTLESNAVEVESIHGVQEAGSSASSDLTARTAGTLAEKDVEKASAQLPPVVDEEGPDGGYGWLVVLGAFAVQITSFGVVSSWGVMQDYFHQHMFADNPKALVDLSFVGTLALVFINGSSPIVQYFVARFGLRPVMIVGTLFITIALEMAGFASQIWHLYLTQGILFGVGASCMYGTVMAVTPQWFTKNRGVALGIVAGGSGIGGLVVPFIVTPLNRNLGPGWTYRILGFICLFCDIIACIFVKERIVRKKEKKSFSQIIDFSVLKNVNFLIFSVASDIGLFGYFVPFFFLPADATYLGLSDSQGSSLIAVCSAMNFLGRLAAGAFADRAGRINSNITFTLLTAISCLLIWTFAFDYGSLMGFAAVFGFGCGSYFALMSPIAASLLGMERFPSGLSLLLFLNMIPVFGSNIASAIETGVSSAPFFSYKMFAGVAWLIGALLLIFLKFKINRNPFVKI</sequence>
<evidence type="ECO:0000256" key="2">
    <source>
        <dbReference type="ARBA" id="ARBA00006727"/>
    </source>
</evidence>